<sequence>MFSKRIFITVAFLLLIGGLATFIYSKNKPTSKKITEVPSISPTPSPVTLLTWTDEAGFSFQYPEGTVIDKHPEDIKNYANLTLTLPSRETVNVLVSDNQYKNLDAWVGQNSAFDTTLDGRPAKKILENDLETIACIDNEVIVKITGKDISEIVKSWTFIYPTPTAPKNSTKTTAPTSPSSDEDVLIEE</sequence>
<comment type="caution">
    <text evidence="2">The sequence shown here is derived from an EMBL/GenBank/DDBJ whole genome shotgun (WGS) entry which is preliminary data.</text>
</comment>
<accession>A0A0G1KMG2</accession>
<name>A0A0G1KMG2_9BACT</name>
<evidence type="ECO:0000313" key="2">
    <source>
        <dbReference type="EMBL" id="KKT84670.1"/>
    </source>
</evidence>
<evidence type="ECO:0000256" key="1">
    <source>
        <dbReference type="SAM" id="MobiDB-lite"/>
    </source>
</evidence>
<organism evidence="2 3">
    <name type="scientific">Candidatus Collierbacteria bacterium GW2011_GWA2_44_99</name>
    <dbReference type="NCBI Taxonomy" id="1618380"/>
    <lineage>
        <taxon>Bacteria</taxon>
        <taxon>Candidatus Collieribacteriota</taxon>
    </lineage>
</organism>
<dbReference type="AlphaFoldDB" id="A0A0G1KMG2"/>
<dbReference type="EMBL" id="LCJW01000052">
    <property type="protein sequence ID" value="KKT84670.1"/>
    <property type="molecule type" value="Genomic_DNA"/>
</dbReference>
<feature type="compositionally biased region" description="Low complexity" evidence="1">
    <location>
        <begin position="164"/>
        <end position="179"/>
    </location>
</feature>
<feature type="region of interest" description="Disordered" evidence="1">
    <location>
        <begin position="164"/>
        <end position="188"/>
    </location>
</feature>
<evidence type="ECO:0000313" key="3">
    <source>
        <dbReference type="Proteomes" id="UP000034797"/>
    </source>
</evidence>
<dbReference type="Proteomes" id="UP000034797">
    <property type="component" value="Unassembled WGS sequence"/>
</dbReference>
<gene>
    <name evidence="2" type="ORF">UW84_C0052G0003</name>
</gene>
<reference evidence="2 3" key="1">
    <citation type="journal article" date="2015" name="Nature">
        <title>rRNA introns, odd ribosomes, and small enigmatic genomes across a large radiation of phyla.</title>
        <authorList>
            <person name="Brown C.T."/>
            <person name="Hug L.A."/>
            <person name="Thomas B.C."/>
            <person name="Sharon I."/>
            <person name="Castelle C.J."/>
            <person name="Singh A."/>
            <person name="Wilkins M.J."/>
            <person name="Williams K.H."/>
            <person name="Banfield J.F."/>
        </authorList>
    </citation>
    <scope>NUCLEOTIDE SEQUENCE [LARGE SCALE GENOMIC DNA]</scope>
</reference>
<protein>
    <submittedName>
        <fullName evidence="2">Uncharacterized protein</fullName>
    </submittedName>
</protein>
<proteinExistence type="predicted"/>